<protein>
    <submittedName>
        <fullName evidence="1">Spore coat protein CotE</fullName>
    </submittedName>
</protein>
<keyword evidence="1" id="KW-0946">Virion</keyword>
<evidence type="ECO:0000313" key="2">
    <source>
        <dbReference type="Proteomes" id="UP000037175"/>
    </source>
</evidence>
<dbReference type="InterPro" id="IPR018901">
    <property type="entry name" value="Spore_coat_CotE"/>
</dbReference>
<gene>
    <name evidence="1" type="ORF">Tfer_0058</name>
</gene>
<sequence>MAEINGKLEKGENMEQNYYREIITKAVCGSGKQNFRYVEYLPVPAGRVPSSVLGSSITRYRLTEPLKTEISPSGKKTVRVSGTFDINVWYSYNNDQATDVAKETVKFTEIIPIDDISEGIIGPMDARAILTKAPQCIRTLVSGQNQIKVEIEMGLYAEIIGETKVYVQVYPIPGNSAARIY</sequence>
<name>A0A0L6W7B4_9FIRM</name>
<comment type="caution">
    <text evidence="1">The sequence shown here is derived from an EMBL/GenBank/DDBJ whole genome shotgun (WGS) entry which is preliminary data.</text>
</comment>
<dbReference type="Proteomes" id="UP000037175">
    <property type="component" value="Unassembled WGS sequence"/>
</dbReference>
<keyword evidence="2" id="KW-1185">Reference proteome</keyword>
<proteinExistence type="predicted"/>
<keyword evidence="1" id="KW-0167">Capsid protein</keyword>
<dbReference type="PATRIC" id="fig|281456.6.peg.59"/>
<dbReference type="AlphaFoldDB" id="A0A0L6W7B4"/>
<dbReference type="Pfam" id="PF10628">
    <property type="entry name" value="CotE"/>
    <property type="match status" value="1"/>
</dbReference>
<accession>A0A0L6W7B4</accession>
<organism evidence="1 2">
    <name type="scientific">Thermincola ferriacetica</name>
    <dbReference type="NCBI Taxonomy" id="281456"/>
    <lineage>
        <taxon>Bacteria</taxon>
        <taxon>Bacillati</taxon>
        <taxon>Bacillota</taxon>
        <taxon>Clostridia</taxon>
        <taxon>Eubacteriales</taxon>
        <taxon>Thermincolaceae</taxon>
        <taxon>Thermincola</taxon>
    </lineage>
</organism>
<reference evidence="2" key="1">
    <citation type="submission" date="2015-07" db="EMBL/GenBank/DDBJ databases">
        <title>Complete Genome of Thermincola ferriacetica strain Z-0001T.</title>
        <authorList>
            <person name="Lusk B."/>
            <person name="Badalamenti J.P."/>
            <person name="Parameswaran P."/>
            <person name="Bond D.R."/>
            <person name="Torres C.I."/>
        </authorList>
    </citation>
    <scope>NUCLEOTIDE SEQUENCE [LARGE SCALE GENOMIC DNA]</scope>
    <source>
        <strain evidence="2">Z-0001</strain>
    </source>
</reference>
<dbReference type="EMBL" id="LGTE01000001">
    <property type="protein sequence ID" value="KNZ70989.1"/>
    <property type="molecule type" value="Genomic_DNA"/>
</dbReference>
<evidence type="ECO:0000313" key="1">
    <source>
        <dbReference type="EMBL" id="KNZ70989.1"/>
    </source>
</evidence>
<dbReference type="RefSeq" id="WP_013119989.1">
    <property type="nucleotide sequence ID" value="NZ_LGTE01000001.1"/>
</dbReference>